<dbReference type="KEGG" id="rsi:Runsl_3357"/>
<reference evidence="1 2" key="2">
    <citation type="journal article" date="2012" name="Stand. Genomic Sci.">
        <title>Complete genome sequence of the aquatic bacterium Runella slithyformis type strain (LSU 4(T)).</title>
        <authorList>
            <person name="Copeland A."/>
            <person name="Zhang X."/>
            <person name="Misra M."/>
            <person name="Lapidus A."/>
            <person name="Nolan M."/>
            <person name="Lucas S."/>
            <person name="Deshpande S."/>
            <person name="Cheng J.F."/>
            <person name="Tapia R."/>
            <person name="Goodwin L.A."/>
            <person name="Pitluck S."/>
            <person name="Liolios K."/>
            <person name="Pagani I."/>
            <person name="Ivanova N."/>
            <person name="Mikhailova N."/>
            <person name="Pati A."/>
            <person name="Chen A."/>
            <person name="Palaniappan K."/>
            <person name="Land M."/>
            <person name="Hauser L."/>
            <person name="Pan C."/>
            <person name="Jeffries C.D."/>
            <person name="Detter J.C."/>
            <person name="Brambilla E.M."/>
            <person name="Rohde M."/>
            <person name="Djao O.D."/>
            <person name="Goker M."/>
            <person name="Sikorski J."/>
            <person name="Tindall B.J."/>
            <person name="Woyke T."/>
            <person name="Bristow J."/>
            <person name="Eisen J.A."/>
            <person name="Markowitz V."/>
            <person name="Hugenholtz P."/>
            <person name="Kyrpides N.C."/>
            <person name="Klenk H.P."/>
            <person name="Mavromatis K."/>
        </authorList>
    </citation>
    <scope>NUCLEOTIDE SEQUENCE [LARGE SCALE GENOMIC DNA]</scope>
    <source>
        <strain evidence="2">ATCC 29530 / DSM 19594 / LMG 11500 / NCIMB 11436 / LSU 4</strain>
    </source>
</reference>
<keyword evidence="2" id="KW-1185">Reference proteome</keyword>
<dbReference type="RefSeq" id="WP_013929030.1">
    <property type="nucleotide sequence ID" value="NC_015703.1"/>
</dbReference>
<dbReference type="PANTHER" id="PTHR30432">
    <property type="entry name" value="TRANSCRIPTIONAL REGULATOR MODE"/>
    <property type="match status" value="1"/>
</dbReference>
<accession>A0A7U3ZM45</accession>
<dbReference type="Gene3D" id="1.10.10.10">
    <property type="entry name" value="Winged helix-like DNA-binding domain superfamily/Winged helix DNA-binding domain"/>
    <property type="match status" value="1"/>
</dbReference>
<sequence length="126" mass="14173">MRPSIKHLVKDLPFSVKGSLWIESAEERFLGPGRVELLEYIDEMGSINQAAKQMGMSYKKAWVLVNSLNAQANSPLVLTQTGGEKGGGAVITKEARELIAFYHRLRQRFQVFLEEETKQLNPPSNL</sequence>
<dbReference type="InterPro" id="IPR036388">
    <property type="entry name" value="WH-like_DNA-bd_sf"/>
</dbReference>
<dbReference type="PANTHER" id="PTHR30432:SF1">
    <property type="entry name" value="DNA-BINDING TRANSCRIPTIONAL DUAL REGULATOR MODE"/>
    <property type="match status" value="1"/>
</dbReference>
<dbReference type="EMBL" id="CP002859">
    <property type="protein sequence ID" value="AEI49725.1"/>
    <property type="molecule type" value="Genomic_DNA"/>
</dbReference>
<evidence type="ECO:0000313" key="2">
    <source>
        <dbReference type="Proteomes" id="UP000000493"/>
    </source>
</evidence>
<evidence type="ECO:0000313" key="1">
    <source>
        <dbReference type="EMBL" id="AEI49725.1"/>
    </source>
</evidence>
<dbReference type="SUPFAM" id="SSF46785">
    <property type="entry name" value="Winged helix' DNA-binding domain"/>
    <property type="match status" value="1"/>
</dbReference>
<dbReference type="InterPro" id="IPR036390">
    <property type="entry name" value="WH_DNA-bd_sf"/>
</dbReference>
<protein>
    <submittedName>
        <fullName evidence="1">Transcriptional regulator, ModE family</fullName>
    </submittedName>
</protein>
<name>A0A7U3ZM45_RUNSL</name>
<organism evidence="1 2">
    <name type="scientific">Runella slithyformis (strain ATCC 29530 / DSM 19594 / LMG 11500 / NCIMB 11436 / LSU 4)</name>
    <dbReference type="NCBI Taxonomy" id="761193"/>
    <lineage>
        <taxon>Bacteria</taxon>
        <taxon>Pseudomonadati</taxon>
        <taxon>Bacteroidota</taxon>
        <taxon>Cytophagia</taxon>
        <taxon>Cytophagales</taxon>
        <taxon>Spirosomataceae</taxon>
        <taxon>Runella</taxon>
    </lineage>
</organism>
<dbReference type="AlphaFoldDB" id="A0A7U3ZM45"/>
<dbReference type="Proteomes" id="UP000000493">
    <property type="component" value="Chromosome"/>
</dbReference>
<proteinExistence type="predicted"/>
<dbReference type="InterPro" id="IPR051815">
    <property type="entry name" value="Molybdate_resp_trans_reg"/>
</dbReference>
<gene>
    <name evidence="1" type="ordered locus">Runsl_3357</name>
</gene>
<reference evidence="2" key="1">
    <citation type="submission" date="2011-06" db="EMBL/GenBank/DDBJ databases">
        <title>The complete genome of chromosome of Runella slithyformis DSM 19594.</title>
        <authorList>
            <consortium name="US DOE Joint Genome Institute (JGI-PGF)"/>
            <person name="Lucas S."/>
            <person name="Han J."/>
            <person name="Lapidus A."/>
            <person name="Bruce D."/>
            <person name="Goodwin L."/>
            <person name="Pitluck S."/>
            <person name="Peters L."/>
            <person name="Kyrpides N."/>
            <person name="Mavromatis K."/>
            <person name="Ivanova N."/>
            <person name="Ovchinnikova G."/>
            <person name="Zhang X."/>
            <person name="Misra M."/>
            <person name="Detter J.C."/>
            <person name="Tapia R."/>
            <person name="Han C."/>
            <person name="Land M."/>
            <person name="Hauser L."/>
            <person name="Markowitz V."/>
            <person name="Cheng J.-F."/>
            <person name="Hugenholtz P."/>
            <person name="Woyke T."/>
            <person name="Wu D."/>
            <person name="Tindall B."/>
            <person name="Faehrich R."/>
            <person name="Brambilla E."/>
            <person name="Klenk H.-P."/>
            <person name="Eisen J.A."/>
        </authorList>
    </citation>
    <scope>NUCLEOTIDE SEQUENCE [LARGE SCALE GENOMIC DNA]</scope>
    <source>
        <strain evidence="2">ATCC 29530 / DSM 19594 / LMG 11500 / NCIMB 11436 / LSU 4</strain>
    </source>
</reference>